<dbReference type="Proteomes" id="UP000315115">
    <property type="component" value="Chromosome 1"/>
</dbReference>
<evidence type="ECO:0000259" key="1">
    <source>
        <dbReference type="Pfam" id="PF04230"/>
    </source>
</evidence>
<sequence length="379" mass="43346">MFIEIKGVQFVNKGAELMLEAILAQIEQRWPDAKVVMQPGKFSPYEKRASIGAYQRLQLRKNRLDLNGLTYYLPFVARRALKRFGIITEADIDVILDASGFTYGDQWPYLIHYHTAKDAQRFAAKGKHYVLLPQAFGPFADEPRFKQMQSAVQGASVTFARDEVSYNALKPMQAKELHQCPDFTNLLSGTYLESDAQFAEQVCLIPNSKMLSKKNRNAQWHDRYLNFWLDCISILQEKGTQVFLLNHEGDEDQALCEEIVRRSGLDIQIIQEPSPTRVKALIGSSKFSICSRFHGCVSGLSQGKVVFGTSWAHKYEQLYRDYNASELLIEPSDNKDVIRSKFDSLMSADMENTLTEQSALWKEKSNQMWQMVADKLGQR</sequence>
<evidence type="ECO:0000313" key="3">
    <source>
        <dbReference type="Proteomes" id="UP000315115"/>
    </source>
</evidence>
<dbReference type="PANTHER" id="PTHR36836:SF1">
    <property type="entry name" value="COLANIC ACID BIOSYNTHESIS PROTEIN WCAK"/>
    <property type="match status" value="1"/>
</dbReference>
<evidence type="ECO:0000313" key="2">
    <source>
        <dbReference type="EMBL" id="BBL87600.1"/>
    </source>
</evidence>
<gene>
    <name evidence="2" type="ORF">VroAM7_02530</name>
</gene>
<dbReference type="EMBL" id="AP019798">
    <property type="protein sequence ID" value="BBL87600.1"/>
    <property type="molecule type" value="Genomic_DNA"/>
</dbReference>
<dbReference type="PANTHER" id="PTHR36836">
    <property type="entry name" value="COLANIC ACID BIOSYNTHESIS PROTEIN WCAK"/>
    <property type="match status" value="1"/>
</dbReference>
<feature type="domain" description="Polysaccharide pyruvyl transferase" evidence="1">
    <location>
        <begin position="12"/>
        <end position="311"/>
    </location>
</feature>
<dbReference type="Pfam" id="PF04230">
    <property type="entry name" value="PS_pyruv_trans"/>
    <property type="match status" value="1"/>
</dbReference>
<protein>
    <recommendedName>
        <fullName evidence="1">Polysaccharide pyruvyl transferase domain-containing protein</fullName>
    </recommendedName>
</protein>
<organism evidence="2 3">
    <name type="scientific">Vibrio rotiferianus</name>
    <dbReference type="NCBI Taxonomy" id="190895"/>
    <lineage>
        <taxon>Bacteria</taxon>
        <taxon>Pseudomonadati</taxon>
        <taxon>Pseudomonadota</taxon>
        <taxon>Gammaproteobacteria</taxon>
        <taxon>Vibrionales</taxon>
        <taxon>Vibrionaceae</taxon>
        <taxon>Vibrio</taxon>
    </lineage>
</organism>
<name>A0A510I5A2_9VIBR</name>
<reference evidence="3" key="1">
    <citation type="submission" date="2019-07" db="EMBL/GenBank/DDBJ databases">
        <title>Complete Genome Sequences of Vibrion rotiferianus strain AM7.</title>
        <authorList>
            <person name="Miyazaki K."/>
            <person name="Wiseschart A."/>
            <person name="Pootanakit K."/>
            <person name="Ishimori K."/>
            <person name="Kitahara K."/>
        </authorList>
    </citation>
    <scope>NUCLEOTIDE SEQUENCE [LARGE SCALE GENOMIC DNA]</scope>
    <source>
        <strain evidence="3">AM7</strain>
    </source>
</reference>
<proteinExistence type="predicted"/>
<dbReference type="InterPro" id="IPR007345">
    <property type="entry name" value="Polysacch_pyruvyl_Trfase"/>
</dbReference>
<dbReference type="RefSeq" id="WP_172622516.1">
    <property type="nucleotide sequence ID" value="NZ_AP019798.1"/>
</dbReference>
<accession>A0A510I5A2</accession>
<dbReference type="AlphaFoldDB" id="A0A510I5A2"/>